<dbReference type="AlphaFoldDB" id="A0A1G7Y8N1"/>
<organism evidence="1 2">
    <name type="scientific">Chitinophaga filiformis</name>
    <name type="common">Myxococcus filiformis</name>
    <name type="synonym">Flexibacter filiformis</name>
    <dbReference type="NCBI Taxonomy" id="104663"/>
    <lineage>
        <taxon>Bacteria</taxon>
        <taxon>Pseudomonadati</taxon>
        <taxon>Bacteroidota</taxon>
        <taxon>Chitinophagia</taxon>
        <taxon>Chitinophagales</taxon>
        <taxon>Chitinophagaceae</taxon>
        <taxon>Chitinophaga</taxon>
    </lineage>
</organism>
<dbReference type="Proteomes" id="UP000199045">
    <property type="component" value="Unassembled WGS sequence"/>
</dbReference>
<dbReference type="OrthoDB" id="645435at2"/>
<sequence>MFSITEDIPITFINGQQIPARARILPDSLMMLLSTQQSIEAMEKEMMDAIGSVEDWLHMSRTDSLAFDAGTGLLKAVSFYYPELNRTPDNLHLLASAGKTVAIPQLDKDAPPFELIPFDYRYYHEEKDLLLCFGEAFTEVEQLHEITISAEVSLFFSEGQYCAWGVYHPEVLLTNRIGATTVYATDDFLKICFQDAYALITDETVEQMRDHDADVLRKIAALYNRIVKHNVAVDSPADVLKNWLFSLADKFYKEKELEGLFTR</sequence>
<protein>
    <submittedName>
        <fullName evidence="1">Uncharacterized protein</fullName>
    </submittedName>
</protein>
<name>A0A1G7Y8N1_CHIFI</name>
<dbReference type="STRING" id="104663.SAMN04488121_107249"/>
<evidence type="ECO:0000313" key="1">
    <source>
        <dbReference type="EMBL" id="SDG92812.1"/>
    </source>
</evidence>
<evidence type="ECO:0000313" key="2">
    <source>
        <dbReference type="Proteomes" id="UP000199045"/>
    </source>
</evidence>
<proteinExistence type="predicted"/>
<dbReference type="RefSeq" id="WP_089835920.1">
    <property type="nucleotide sequence ID" value="NZ_FNBN01000007.1"/>
</dbReference>
<accession>A0A1G7Y8N1</accession>
<gene>
    <name evidence="1" type="ORF">SAMN04488121_107249</name>
</gene>
<reference evidence="1 2" key="1">
    <citation type="submission" date="2016-10" db="EMBL/GenBank/DDBJ databases">
        <authorList>
            <person name="de Groot N.N."/>
        </authorList>
    </citation>
    <scope>NUCLEOTIDE SEQUENCE [LARGE SCALE GENOMIC DNA]</scope>
    <source>
        <strain evidence="1 2">DSM 527</strain>
    </source>
</reference>
<dbReference type="EMBL" id="FNBN01000007">
    <property type="protein sequence ID" value="SDG92812.1"/>
    <property type="molecule type" value="Genomic_DNA"/>
</dbReference>